<dbReference type="Proteomes" id="UP000718630">
    <property type="component" value="Unassembled WGS sequence"/>
</dbReference>
<name>A0A929QXF0_9ACTO</name>
<organism evidence="2 3">
    <name type="scientific">Schaalia georgiae</name>
    <dbReference type="NCBI Taxonomy" id="52768"/>
    <lineage>
        <taxon>Bacteria</taxon>
        <taxon>Bacillati</taxon>
        <taxon>Actinomycetota</taxon>
        <taxon>Actinomycetes</taxon>
        <taxon>Actinomycetales</taxon>
        <taxon>Actinomycetaceae</taxon>
        <taxon>Schaalia</taxon>
    </lineage>
</organism>
<proteinExistence type="predicted"/>
<evidence type="ECO:0008006" key="4">
    <source>
        <dbReference type="Google" id="ProtNLM"/>
    </source>
</evidence>
<dbReference type="EMBL" id="JABZFZ010000110">
    <property type="protein sequence ID" value="MBF0939844.1"/>
    <property type="molecule type" value="Genomic_DNA"/>
</dbReference>
<accession>A0A929QXF0</accession>
<reference evidence="2" key="1">
    <citation type="submission" date="2020-04" db="EMBL/GenBank/DDBJ databases">
        <title>Deep metagenomics examines the oral microbiome during advanced dental caries in children, revealing novel taxa and co-occurrences with host molecules.</title>
        <authorList>
            <person name="Baker J.L."/>
            <person name="Morton J.T."/>
            <person name="Dinis M."/>
            <person name="Alvarez R."/>
            <person name="Tran N.C."/>
            <person name="Knight R."/>
            <person name="Edlund A."/>
        </authorList>
    </citation>
    <scope>NUCLEOTIDE SEQUENCE</scope>
    <source>
        <strain evidence="2">JCVI_32_bin.64</strain>
    </source>
</reference>
<evidence type="ECO:0000313" key="3">
    <source>
        <dbReference type="Proteomes" id="UP000718630"/>
    </source>
</evidence>
<feature type="region of interest" description="Disordered" evidence="1">
    <location>
        <begin position="279"/>
        <end position="328"/>
    </location>
</feature>
<dbReference type="AlphaFoldDB" id="A0A929QXF0"/>
<feature type="compositionally biased region" description="Pro residues" evidence="1">
    <location>
        <begin position="310"/>
        <end position="320"/>
    </location>
</feature>
<protein>
    <recommendedName>
        <fullName evidence="4">Thiamine biosynthesis protein ThiF</fullName>
    </recommendedName>
</protein>
<dbReference type="Gene3D" id="3.40.50.720">
    <property type="entry name" value="NAD(P)-binding Rossmann-like Domain"/>
    <property type="match status" value="1"/>
</dbReference>
<gene>
    <name evidence="2" type="ORF">HXK03_03070</name>
</gene>
<evidence type="ECO:0000313" key="2">
    <source>
        <dbReference type="EMBL" id="MBF0939844.1"/>
    </source>
</evidence>
<evidence type="ECO:0000256" key="1">
    <source>
        <dbReference type="SAM" id="MobiDB-lite"/>
    </source>
</evidence>
<comment type="caution">
    <text evidence="2">The sequence shown here is derived from an EMBL/GenBank/DDBJ whole genome shotgun (WGS) entry which is preliminary data.</text>
</comment>
<sequence length="328" mass="34391">MKLRKGTAVLWHGQNAVQIGSDHYHHTVIEGVDDAERAWLLRAALPEGGGRRSGAHPAGPPARHSLIESALRRNRFLDEGPTPPLVVGAVGLTPATIVALGALADGFALECSIEDSGLIDEDFQRFFPSMALGTLRAPSARKLLADRIPLARLHCQSQPHIAIVSGDRMIDPTRTEALTAVDTPHLLVTRGETGYEVGPLVLPGATPCHHCVESARIADDPFRLAHLRHGCGQPLGALTASAHLAAGLLIARLVRALCTGAFDFADLPAIHIVDPDGGTAVREQARPDSSCACGIGTMPSPGESPTAPGEQPPPPAPGPVPGRRSARP</sequence>